<comment type="caution">
    <text evidence="3">The sequence shown here is derived from an EMBL/GenBank/DDBJ whole genome shotgun (WGS) entry which is preliminary data.</text>
</comment>
<evidence type="ECO:0000256" key="1">
    <source>
        <dbReference type="SAM" id="MobiDB-lite"/>
    </source>
</evidence>
<evidence type="ECO:0000313" key="4">
    <source>
        <dbReference type="Proteomes" id="UP001486207"/>
    </source>
</evidence>
<evidence type="ECO:0000313" key="3">
    <source>
        <dbReference type="EMBL" id="MER7379923.1"/>
    </source>
</evidence>
<dbReference type="EMBL" id="JBEPFB010000043">
    <property type="protein sequence ID" value="MER7379923.1"/>
    <property type="molecule type" value="Genomic_DNA"/>
</dbReference>
<dbReference type="Proteomes" id="UP001486207">
    <property type="component" value="Unassembled WGS sequence"/>
</dbReference>
<feature type="transmembrane region" description="Helical" evidence="2">
    <location>
        <begin position="27"/>
        <end position="47"/>
    </location>
</feature>
<reference evidence="3 4" key="1">
    <citation type="submission" date="2024-06" db="EMBL/GenBank/DDBJ databases">
        <title>The Natural Products Discovery Center: Release of the First 8490 Sequenced Strains for Exploring Actinobacteria Biosynthetic Diversity.</title>
        <authorList>
            <person name="Kalkreuter E."/>
            <person name="Kautsar S.A."/>
            <person name="Yang D."/>
            <person name="Bader C.D."/>
            <person name="Teijaro C.N."/>
            <person name="Fluegel L."/>
            <person name="Davis C.M."/>
            <person name="Simpson J.R."/>
            <person name="Lauterbach L."/>
            <person name="Steele A.D."/>
            <person name="Gui C."/>
            <person name="Meng S."/>
            <person name="Li G."/>
            <person name="Viehrig K."/>
            <person name="Ye F."/>
            <person name="Su P."/>
            <person name="Kiefer A.F."/>
            <person name="Nichols A."/>
            <person name="Cepeda A.J."/>
            <person name="Yan W."/>
            <person name="Fan B."/>
            <person name="Jiang Y."/>
            <person name="Adhikari A."/>
            <person name="Zheng C.-J."/>
            <person name="Schuster L."/>
            <person name="Cowan T.M."/>
            <person name="Smanski M.J."/>
            <person name="Chevrette M.G."/>
            <person name="De Carvalho L.P.S."/>
            <person name="Shen B."/>
        </authorList>
    </citation>
    <scope>NUCLEOTIDE SEQUENCE [LARGE SCALE GENOMIC DNA]</scope>
    <source>
        <strain evidence="3 4">NPDC000155</strain>
    </source>
</reference>
<feature type="transmembrane region" description="Helical" evidence="2">
    <location>
        <begin position="53"/>
        <end position="72"/>
    </location>
</feature>
<organism evidence="3 4">
    <name type="scientific">Streptomyces lanatus</name>
    <dbReference type="NCBI Taxonomy" id="66900"/>
    <lineage>
        <taxon>Bacteria</taxon>
        <taxon>Bacillati</taxon>
        <taxon>Actinomycetota</taxon>
        <taxon>Actinomycetes</taxon>
        <taxon>Kitasatosporales</taxon>
        <taxon>Streptomycetaceae</taxon>
        <taxon>Streptomyces</taxon>
    </lineage>
</organism>
<name>A0ABV1Y854_9ACTN</name>
<feature type="region of interest" description="Disordered" evidence="1">
    <location>
        <begin position="1"/>
        <end position="22"/>
    </location>
</feature>
<proteinExistence type="predicted"/>
<keyword evidence="4" id="KW-1185">Reference proteome</keyword>
<gene>
    <name evidence="3" type="ORF">ABT384_45870</name>
</gene>
<dbReference type="RefSeq" id="WP_190076117.1">
    <property type="nucleotide sequence ID" value="NZ_BNBM01000034.1"/>
</dbReference>
<sequence>MPNTDPYHLTTADTPHSAPSAGGGADVVGTLLWLLLVISAAANMAASYAGSDLVIHLACGSVTALSATLLVVRRLRGRR</sequence>
<keyword evidence="2" id="KW-1133">Transmembrane helix</keyword>
<keyword evidence="2" id="KW-0812">Transmembrane</keyword>
<accession>A0ABV1Y854</accession>
<keyword evidence="2" id="KW-0472">Membrane</keyword>
<protein>
    <submittedName>
        <fullName evidence="3">Uncharacterized protein</fullName>
    </submittedName>
</protein>
<evidence type="ECO:0000256" key="2">
    <source>
        <dbReference type="SAM" id="Phobius"/>
    </source>
</evidence>